<accession>A0AAN0XVB2</accession>
<keyword evidence="3" id="KW-0324">Glycolysis</keyword>
<dbReference type="AlphaFoldDB" id="A0AAN0XVB2"/>
<dbReference type="PANTHER" id="PTHR21139:SF42">
    <property type="entry name" value="TRIOSEPHOSPHATE ISOMERASE"/>
    <property type="match status" value="1"/>
</dbReference>
<proteinExistence type="inferred from homology"/>
<keyword evidence="2 3" id="KW-0413">Isomerase</keyword>
<sequence length="257" mass="28033">MKKVWIGTSWKMNKTSAAADAWASAVEPAVKACSESVQPFVIPSFPYIQQVSEQLNDKGVRIGSQNICWQDEGAYTGEVSPIQVKDCGATLVEIGHSERRAMFGETDERVNKKVLASLKHGLTPLVCVGDTHDEKRWGVSAESVIRQVKIALYEVPKEQVTDVIIAYEPVWAIGEQGIPATSEEAERVHLAIRNALSAEFGSSISQKMVLLYGGSVNLDNASELLDQANIDGLFVGRTAWNADGYCHLLEIAQSKAN</sequence>
<dbReference type="NCBIfam" id="NF000722">
    <property type="entry name" value="PRK00042.2-1"/>
    <property type="match status" value="1"/>
</dbReference>
<dbReference type="InterPro" id="IPR013785">
    <property type="entry name" value="Aldolase_TIM"/>
</dbReference>
<organism evidence="4 5">
    <name type="scientific">Vibrio breoganii</name>
    <dbReference type="NCBI Taxonomy" id="553239"/>
    <lineage>
        <taxon>Bacteria</taxon>
        <taxon>Pseudomonadati</taxon>
        <taxon>Pseudomonadota</taxon>
        <taxon>Gammaproteobacteria</taxon>
        <taxon>Vibrionales</taxon>
        <taxon>Vibrionaceae</taxon>
        <taxon>Vibrio</taxon>
    </lineage>
</organism>
<keyword evidence="3" id="KW-0312">Gluconeogenesis</keyword>
<evidence type="ECO:0000256" key="1">
    <source>
        <dbReference type="ARBA" id="ARBA00007422"/>
    </source>
</evidence>
<comment type="subunit">
    <text evidence="3">Homodimer.</text>
</comment>
<dbReference type="Proteomes" id="UP000092018">
    <property type="component" value="Chromosome 1"/>
</dbReference>
<dbReference type="GO" id="GO:0004807">
    <property type="term" value="F:triose-phosphate isomerase activity"/>
    <property type="evidence" value="ECO:0007669"/>
    <property type="project" value="UniProtKB-UniRule"/>
</dbReference>
<dbReference type="Gene3D" id="3.20.20.70">
    <property type="entry name" value="Aldolase class I"/>
    <property type="match status" value="1"/>
</dbReference>
<dbReference type="GO" id="GO:0006096">
    <property type="term" value="P:glycolytic process"/>
    <property type="evidence" value="ECO:0007669"/>
    <property type="project" value="UniProtKB-UniRule"/>
</dbReference>
<comment type="pathway">
    <text evidence="3">Carbohydrate degradation; glycolysis; D-glyceraldehyde 3-phosphate from glycerone phosphate: step 1/1.</text>
</comment>
<comment type="pathway">
    <text evidence="3">Carbohydrate biosynthesis; gluconeogenesis.</text>
</comment>
<dbReference type="EMBL" id="CP016177">
    <property type="protein sequence ID" value="ANO33338.1"/>
    <property type="molecule type" value="Genomic_DNA"/>
</dbReference>
<evidence type="ECO:0000256" key="2">
    <source>
        <dbReference type="ARBA" id="ARBA00023235"/>
    </source>
</evidence>
<keyword evidence="3" id="KW-0963">Cytoplasm</keyword>
<evidence type="ECO:0000313" key="4">
    <source>
        <dbReference type="EMBL" id="ANO33338.1"/>
    </source>
</evidence>
<dbReference type="GO" id="GO:0006094">
    <property type="term" value="P:gluconeogenesis"/>
    <property type="evidence" value="ECO:0007669"/>
    <property type="project" value="UniProtKB-KW"/>
</dbReference>
<dbReference type="Pfam" id="PF00121">
    <property type="entry name" value="TIM"/>
    <property type="match status" value="1"/>
</dbReference>
<dbReference type="KEGG" id="vbr:A6E01_08970"/>
<gene>
    <name evidence="4" type="ORF">A6E01_08970</name>
</gene>
<dbReference type="GO" id="GO:0019563">
    <property type="term" value="P:glycerol catabolic process"/>
    <property type="evidence" value="ECO:0007669"/>
    <property type="project" value="TreeGrafter"/>
</dbReference>
<dbReference type="InterPro" id="IPR035990">
    <property type="entry name" value="TIM_sf"/>
</dbReference>
<comment type="subcellular location">
    <subcellularLocation>
        <location evidence="3">Cytoplasm</location>
    </subcellularLocation>
</comment>
<evidence type="ECO:0000256" key="3">
    <source>
        <dbReference type="RuleBase" id="RU363013"/>
    </source>
</evidence>
<protein>
    <recommendedName>
        <fullName evidence="3">Triosephosphate isomerase</fullName>
        <ecNumber evidence="3">5.3.1.1</ecNumber>
    </recommendedName>
</protein>
<dbReference type="CDD" id="cd00311">
    <property type="entry name" value="TIM"/>
    <property type="match status" value="1"/>
</dbReference>
<comment type="catalytic activity">
    <reaction evidence="3">
        <text>D-glyceraldehyde 3-phosphate = dihydroxyacetone phosphate</text>
        <dbReference type="Rhea" id="RHEA:18585"/>
        <dbReference type="ChEBI" id="CHEBI:57642"/>
        <dbReference type="ChEBI" id="CHEBI:59776"/>
        <dbReference type="EC" id="5.3.1.1"/>
    </reaction>
</comment>
<dbReference type="SUPFAM" id="SSF51351">
    <property type="entry name" value="Triosephosphate isomerase (TIM)"/>
    <property type="match status" value="1"/>
</dbReference>
<comment type="similarity">
    <text evidence="1 3">Belongs to the triosephosphate isomerase family.</text>
</comment>
<dbReference type="GO" id="GO:0005829">
    <property type="term" value="C:cytosol"/>
    <property type="evidence" value="ECO:0007669"/>
    <property type="project" value="TreeGrafter"/>
</dbReference>
<dbReference type="GO" id="GO:0046166">
    <property type="term" value="P:glyceraldehyde-3-phosphate biosynthetic process"/>
    <property type="evidence" value="ECO:0007669"/>
    <property type="project" value="TreeGrafter"/>
</dbReference>
<dbReference type="EC" id="5.3.1.1" evidence="3"/>
<evidence type="ECO:0000313" key="5">
    <source>
        <dbReference type="Proteomes" id="UP000092018"/>
    </source>
</evidence>
<dbReference type="InterPro" id="IPR000652">
    <property type="entry name" value="Triosephosphate_isomerase"/>
</dbReference>
<dbReference type="RefSeq" id="WP_065210104.1">
    <property type="nucleotide sequence ID" value="NZ_CP016177.1"/>
</dbReference>
<reference evidence="4 5" key="1">
    <citation type="submission" date="2016-06" db="EMBL/GenBank/DDBJ databases">
        <title>Adaptive Radiation by Waves of Gene Transfer Leads to Fine-Scale Resource Partitioning in Marine Microbes.</title>
        <authorList>
            <person name="Hehemann J.-H."/>
            <person name="Arevalo P."/>
            <person name="Datta M.S."/>
            <person name="Yu X."/>
            <person name="Corzett C."/>
            <person name="Henschel A."/>
            <person name="Preheim S.P."/>
            <person name="Timberlake S."/>
            <person name="Alm E.J."/>
            <person name="Polz M.F."/>
        </authorList>
    </citation>
    <scope>NUCLEOTIDE SEQUENCE [LARGE SCALE GENOMIC DNA]</scope>
    <source>
        <strain evidence="4 5">FF50</strain>
    </source>
</reference>
<dbReference type="PANTHER" id="PTHR21139">
    <property type="entry name" value="TRIOSEPHOSPHATE ISOMERASE"/>
    <property type="match status" value="1"/>
</dbReference>
<dbReference type="PROSITE" id="PS51440">
    <property type="entry name" value="TIM_2"/>
    <property type="match status" value="1"/>
</dbReference>
<dbReference type="NCBIfam" id="TIGR00419">
    <property type="entry name" value="tim"/>
    <property type="match status" value="1"/>
</dbReference>
<name>A0AAN0XVB2_9VIBR</name>